<dbReference type="PATRIC" id="fig|34073.19.peg.1177"/>
<name>A0A0H2M5L2_VARPD</name>
<accession>A0A0H2M5L2</accession>
<evidence type="ECO:0000313" key="1">
    <source>
        <dbReference type="EMBL" id="KLN57644.1"/>
    </source>
</evidence>
<dbReference type="RefSeq" id="WP_047783664.1">
    <property type="nucleotide sequence ID" value="NZ_JZWI01000006.1"/>
</dbReference>
<reference evidence="1 2" key="1">
    <citation type="submission" date="2015-03" db="EMBL/GenBank/DDBJ databases">
        <title>Genome sequence of Variovorax paradoxus TBEA6.</title>
        <authorList>
            <person name="Poehlein A."/>
            <person name="Schuldes J."/>
            <person name="Wuebbeler J.H."/>
            <person name="Hiessl S."/>
            <person name="Steinbuechel A."/>
            <person name="Daniel R."/>
        </authorList>
    </citation>
    <scope>NUCLEOTIDE SEQUENCE [LARGE SCALE GENOMIC DNA]</scope>
    <source>
        <strain evidence="1 2">TBEA6</strain>
    </source>
</reference>
<dbReference type="Proteomes" id="UP000035170">
    <property type="component" value="Unassembled WGS sequence"/>
</dbReference>
<proteinExistence type="predicted"/>
<sequence length="93" mass="10370">MGNAIGIEACALWLSLRNEGGWWSVANLTRHWCPVFPDFEVLDHLETLHRLGFMERRALGSQAPNTMTYAVTSSCQALPGYELSTNGARHEHA</sequence>
<gene>
    <name evidence="1" type="ORF">VPARA_11570</name>
</gene>
<evidence type="ECO:0000313" key="2">
    <source>
        <dbReference type="Proteomes" id="UP000035170"/>
    </source>
</evidence>
<dbReference type="EMBL" id="JZWI01000006">
    <property type="protein sequence ID" value="KLN57644.1"/>
    <property type="molecule type" value="Genomic_DNA"/>
</dbReference>
<organism evidence="1 2">
    <name type="scientific">Variovorax paradoxus</name>
    <dbReference type="NCBI Taxonomy" id="34073"/>
    <lineage>
        <taxon>Bacteria</taxon>
        <taxon>Pseudomonadati</taxon>
        <taxon>Pseudomonadota</taxon>
        <taxon>Betaproteobacteria</taxon>
        <taxon>Burkholderiales</taxon>
        <taxon>Comamonadaceae</taxon>
        <taxon>Variovorax</taxon>
    </lineage>
</organism>
<comment type="caution">
    <text evidence="1">The sequence shown here is derived from an EMBL/GenBank/DDBJ whole genome shotgun (WGS) entry which is preliminary data.</text>
</comment>
<keyword evidence="2" id="KW-1185">Reference proteome</keyword>
<protein>
    <submittedName>
        <fullName evidence="1">Uncharacterized protein</fullName>
    </submittedName>
</protein>
<dbReference type="AlphaFoldDB" id="A0A0H2M5L2"/>